<dbReference type="EMBL" id="JAKUCV010001967">
    <property type="protein sequence ID" value="KAJ4844371.1"/>
    <property type="molecule type" value="Genomic_DNA"/>
</dbReference>
<organism evidence="4 5">
    <name type="scientific">Turnera subulata</name>
    <dbReference type="NCBI Taxonomy" id="218843"/>
    <lineage>
        <taxon>Eukaryota</taxon>
        <taxon>Viridiplantae</taxon>
        <taxon>Streptophyta</taxon>
        <taxon>Embryophyta</taxon>
        <taxon>Tracheophyta</taxon>
        <taxon>Spermatophyta</taxon>
        <taxon>Magnoliopsida</taxon>
        <taxon>eudicotyledons</taxon>
        <taxon>Gunneridae</taxon>
        <taxon>Pentapetalae</taxon>
        <taxon>rosids</taxon>
        <taxon>fabids</taxon>
        <taxon>Malpighiales</taxon>
        <taxon>Passifloraceae</taxon>
        <taxon>Turnera</taxon>
    </lineage>
</organism>
<dbReference type="OrthoDB" id="2020544at2759"/>
<dbReference type="AlphaFoldDB" id="A0A9Q0G9J4"/>
<evidence type="ECO:0000259" key="3">
    <source>
        <dbReference type="Pfam" id="PF11961"/>
    </source>
</evidence>
<reference evidence="4" key="2">
    <citation type="journal article" date="2023" name="Plants (Basel)">
        <title>Annotation of the Turnera subulata (Passifloraceae) Draft Genome Reveals the S-Locus Evolved after the Divergence of Turneroideae from Passifloroideae in a Stepwise Manner.</title>
        <authorList>
            <person name="Henning P.M."/>
            <person name="Roalson E.H."/>
            <person name="Mir W."/>
            <person name="McCubbin A.G."/>
            <person name="Shore J.S."/>
        </authorList>
    </citation>
    <scope>NUCLEOTIDE SEQUENCE</scope>
    <source>
        <strain evidence="4">F60SS</strain>
    </source>
</reference>
<dbReference type="InterPro" id="IPR021864">
    <property type="entry name" value="DUF3475"/>
</dbReference>
<feature type="region of interest" description="Disordered" evidence="1">
    <location>
        <begin position="598"/>
        <end position="637"/>
    </location>
</feature>
<dbReference type="Pfam" id="PF05003">
    <property type="entry name" value="DUF668"/>
    <property type="match status" value="1"/>
</dbReference>
<dbReference type="InterPro" id="IPR045021">
    <property type="entry name" value="PSI1/2/3"/>
</dbReference>
<name>A0A9Q0G9J4_9ROSI</name>
<keyword evidence="5" id="KW-1185">Reference proteome</keyword>
<feature type="region of interest" description="Disordered" evidence="1">
    <location>
        <begin position="548"/>
        <end position="568"/>
    </location>
</feature>
<feature type="domain" description="DUF3475" evidence="3">
    <location>
        <begin position="174"/>
        <end position="230"/>
    </location>
</feature>
<feature type="domain" description="DUF668" evidence="2">
    <location>
        <begin position="389"/>
        <end position="473"/>
    </location>
</feature>
<feature type="compositionally biased region" description="Polar residues" evidence="1">
    <location>
        <begin position="42"/>
        <end position="59"/>
    </location>
</feature>
<feature type="compositionally biased region" description="Polar residues" evidence="1">
    <location>
        <begin position="84"/>
        <end position="95"/>
    </location>
</feature>
<feature type="compositionally biased region" description="Low complexity" evidence="1">
    <location>
        <begin position="30"/>
        <end position="41"/>
    </location>
</feature>
<evidence type="ECO:0000259" key="2">
    <source>
        <dbReference type="Pfam" id="PF05003"/>
    </source>
</evidence>
<evidence type="ECO:0000256" key="1">
    <source>
        <dbReference type="SAM" id="MobiDB-lite"/>
    </source>
</evidence>
<sequence>MGGLCSKNVTPKPNPYAKGRADTAAAYYHSNGNNNNNNSGNYTTKPSVSPASTTTTDVAITSKARKSVDKRLPEPPRRSVELPLSSSSYTSNGNNEDFYDGIPRYSSFLSRSSRSTQAAVAKVSEVSSRLGKAGTVGLGKAVEVLDTLGSSVANLNPNAGFAAALTTKGNELGILAFEVANTVVKGSNLMESLSKRSIRHLKEIVLPSDGIQNLISQDMDELLRIVASDKREELKVFSSEVVRFGNRSKDPQWHNLDRYFDKISREISPNRQLKAEAESVIDPLMTLVQYTAELYHELQVLDRMEQECENKRRVKGATAGLAILKAELKSQTKLIRNLKKKSLWSRSLEEVMEKLVDVVHFLLQEIHVTFPSADSHVEVQESTSSHMKLGPAGLSLHYANVVMQIDTIVARSSSMPPNARDTLYQNLPPSVKSALRFKLQSFDVDEELTISEIKEEMEKTLEWLVPVATNTAKAHHGFGWVGEWANARTEVNSKPTSASAADIIRIETFHHADKEKTEAYILELLLWLNHLVSMCKPGIRIGDVKVKPSKGRNAVPVSKSNNQPKQECHAHNNATSLTTEEQKLVHDSCEIRRVRGDSRSVDLDQAQKSSSRLRKHERLSKSSGHEDGLRKENKGIVGSMKRLPSSVIPIIAFGTEKERALDIIDRVDEFR</sequence>
<feature type="compositionally biased region" description="Basic and acidic residues" evidence="1">
    <location>
        <begin position="66"/>
        <end position="80"/>
    </location>
</feature>
<accession>A0A9Q0G9J4</accession>
<protein>
    <recommendedName>
        <fullName evidence="6">DUF668 domain-containing protein</fullName>
    </recommendedName>
</protein>
<dbReference type="GO" id="GO:0045927">
    <property type="term" value="P:positive regulation of growth"/>
    <property type="evidence" value="ECO:0007669"/>
    <property type="project" value="InterPro"/>
</dbReference>
<proteinExistence type="predicted"/>
<dbReference type="PANTHER" id="PTHR31730:SF2">
    <property type="entry name" value="PROTEIN PSK SIMULATOR 3"/>
    <property type="match status" value="1"/>
</dbReference>
<dbReference type="Proteomes" id="UP001141552">
    <property type="component" value="Unassembled WGS sequence"/>
</dbReference>
<comment type="caution">
    <text evidence="4">The sequence shown here is derived from an EMBL/GenBank/DDBJ whole genome shotgun (WGS) entry which is preliminary data.</text>
</comment>
<evidence type="ECO:0000313" key="5">
    <source>
        <dbReference type="Proteomes" id="UP001141552"/>
    </source>
</evidence>
<evidence type="ECO:0000313" key="4">
    <source>
        <dbReference type="EMBL" id="KAJ4844371.1"/>
    </source>
</evidence>
<feature type="compositionally biased region" description="Basic and acidic residues" evidence="1">
    <location>
        <begin position="619"/>
        <end position="634"/>
    </location>
</feature>
<evidence type="ECO:0008006" key="6">
    <source>
        <dbReference type="Google" id="ProtNLM"/>
    </source>
</evidence>
<feature type="region of interest" description="Disordered" evidence="1">
    <location>
        <begin position="1"/>
        <end position="95"/>
    </location>
</feature>
<dbReference type="PANTHER" id="PTHR31730">
    <property type="entry name" value="OS01G0873900 PROTEIN"/>
    <property type="match status" value="1"/>
</dbReference>
<gene>
    <name evidence="4" type="ORF">Tsubulata_029738</name>
</gene>
<dbReference type="Pfam" id="PF11961">
    <property type="entry name" value="DUF3475"/>
    <property type="match status" value="1"/>
</dbReference>
<reference evidence="4" key="1">
    <citation type="submission" date="2022-02" db="EMBL/GenBank/DDBJ databases">
        <authorList>
            <person name="Henning P.M."/>
            <person name="McCubbin A.G."/>
            <person name="Shore J.S."/>
        </authorList>
    </citation>
    <scope>NUCLEOTIDE SEQUENCE</scope>
    <source>
        <strain evidence="4">F60SS</strain>
        <tissue evidence="4">Leaves</tissue>
    </source>
</reference>
<dbReference type="InterPro" id="IPR007700">
    <property type="entry name" value="DUF668"/>
</dbReference>